<gene>
    <name evidence="1" type="ORF">LAUMK136_04197</name>
</gene>
<dbReference type="Proteomes" id="UP000273307">
    <property type="component" value="Unassembled WGS sequence"/>
</dbReference>
<name>A0A498Q674_9MYCO</name>
<proteinExistence type="predicted"/>
<organism evidence="1 2">
    <name type="scientific">Mycobacterium attenuatum</name>
    <dbReference type="NCBI Taxonomy" id="2341086"/>
    <lineage>
        <taxon>Bacteria</taxon>
        <taxon>Bacillati</taxon>
        <taxon>Actinomycetota</taxon>
        <taxon>Actinomycetes</taxon>
        <taxon>Mycobacteriales</taxon>
        <taxon>Mycobacteriaceae</taxon>
        <taxon>Mycobacterium</taxon>
    </lineage>
</organism>
<accession>A0A498Q674</accession>
<keyword evidence="2" id="KW-1185">Reference proteome</keyword>
<evidence type="ECO:0000313" key="1">
    <source>
        <dbReference type="EMBL" id="VBA41708.1"/>
    </source>
</evidence>
<reference evidence="1 2" key="1">
    <citation type="submission" date="2018-09" db="EMBL/GenBank/DDBJ databases">
        <authorList>
            <person name="Tagini F."/>
        </authorList>
    </citation>
    <scope>NUCLEOTIDE SEQUENCE [LARGE SCALE GENOMIC DNA]</scope>
    <source>
        <strain evidence="1 2">MK136</strain>
    </source>
</reference>
<sequence length="80" mass="8403">MLATASCGVTEAYNTTRPSSRSAGTASRVAAMSCPNAVLRSAVWDVTSKTPSVSALVPSIDRPIEPQAQPERIPITFRGI</sequence>
<evidence type="ECO:0000313" key="2">
    <source>
        <dbReference type="Proteomes" id="UP000273307"/>
    </source>
</evidence>
<protein>
    <submittedName>
        <fullName evidence="1">Uncharacterized protein</fullName>
    </submittedName>
</protein>
<dbReference type="EMBL" id="UPHP01000114">
    <property type="protein sequence ID" value="VBA41708.1"/>
    <property type="molecule type" value="Genomic_DNA"/>
</dbReference>
<dbReference type="AlphaFoldDB" id="A0A498Q674"/>